<dbReference type="SUPFAM" id="SSF55785">
    <property type="entry name" value="PYP-like sensor domain (PAS domain)"/>
    <property type="match status" value="3"/>
</dbReference>
<dbReference type="GO" id="GO:0006355">
    <property type="term" value="P:regulation of DNA-templated transcription"/>
    <property type="evidence" value="ECO:0007669"/>
    <property type="project" value="InterPro"/>
</dbReference>
<dbReference type="Proteomes" id="UP000324143">
    <property type="component" value="Unassembled WGS sequence"/>
</dbReference>
<dbReference type="PROSITE" id="PS50112">
    <property type="entry name" value="PAS"/>
    <property type="match status" value="3"/>
</dbReference>
<dbReference type="SMART" id="SM00387">
    <property type="entry name" value="HATPase_c"/>
    <property type="match status" value="1"/>
</dbReference>
<comment type="caution">
    <text evidence="11">The sequence shown here is derived from an EMBL/GenBank/DDBJ whole genome shotgun (WGS) entry which is preliminary data.</text>
</comment>
<keyword evidence="5" id="KW-0418">Kinase</keyword>
<organism evidence="11 12">
    <name type="scientific">Candidatus Mcinerneyibacterium aminivorans</name>
    <dbReference type="NCBI Taxonomy" id="2703815"/>
    <lineage>
        <taxon>Bacteria</taxon>
        <taxon>Candidatus Macinerneyibacteriota</taxon>
        <taxon>Candidatus Mcinerneyibacteria</taxon>
        <taxon>Candidatus Mcinerneyibacteriales</taxon>
        <taxon>Candidatus Mcinerneyibacteriaceae</taxon>
        <taxon>Candidatus Mcinerneyibacterium</taxon>
    </lineage>
</organism>
<dbReference type="Pfam" id="PF02518">
    <property type="entry name" value="HATPase_c"/>
    <property type="match status" value="1"/>
</dbReference>
<dbReference type="InterPro" id="IPR052162">
    <property type="entry name" value="Sensor_kinase/Photoreceptor"/>
</dbReference>
<keyword evidence="3" id="KW-0597">Phosphoprotein</keyword>
<feature type="coiled-coil region" evidence="6">
    <location>
        <begin position="264"/>
        <end position="291"/>
    </location>
</feature>
<evidence type="ECO:0000259" key="10">
    <source>
        <dbReference type="PROSITE" id="PS50113"/>
    </source>
</evidence>
<dbReference type="InterPro" id="IPR000014">
    <property type="entry name" value="PAS"/>
</dbReference>
<dbReference type="SMART" id="SM00388">
    <property type="entry name" value="HisKA"/>
    <property type="match status" value="1"/>
</dbReference>
<dbReference type="InterPro" id="IPR003594">
    <property type="entry name" value="HATPase_dom"/>
</dbReference>
<dbReference type="SMART" id="SM00086">
    <property type="entry name" value="PAC"/>
    <property type="match status" value="2"/>
</dbReference>
<name>A0A5D0MH26_9BACT</name>
<dbReference type="PANTHER" id="PTHR43304">
    <property type="entry name" value="PHYTOCHROME-LIKE PROTEIN CPH1"/>
    <property type="match status" value="1"/>
</dbReference>
<keyword evidence="7" id="KW-1133">Transmembrane helix</keyword>
<dbReference type="SMART" id="SM00091">
    <property type="entry name" value="PAS"/>
    <property type="match status" value="3"/>
</dbReference>
<dbReference type="Gene3D" id="3.30.565.10">
    <property type="entry name" value="Histidine kinase-like ATPase, C-terminal domain"/>
    <property type="match status" value="1"/>
</dbReference>
<dbReference type="SUPFAM" id="SSF55874">
    <property type="entry name" value="ATPase domain of HSP90 chaperone/DNA topoisomerase II/histidine kinase"/>
    <property type="match status" value="1"/>
</dbReference>
<evidence type="ECO:0000256" key="3">
    <source>
        <dbReference type="ARBA" id="ARBA00022553"/>
    </source>
</evidence>
<dbReference type="Gene3D" id="3.30.450.20">
    <property type="entry name" value="PAS domain"/>
    <property type="match status" value="3"/>
</dbReference>
<accession>A0A5D0MH26</accession>
<evidence type="ECO:0000256" key="6">
    <source>
        <dbReference type="SAM" id="Coils"/>
    </source>
</evidence>
<evidence type="ECO:0000256" key="2">
    <source>
        <dbReference type="ARBA" id="ARBA00012438"/>
    </source>
</evidence>
<feature type="domain" description="PAC" evidence="10">
    <location>
        <begin position="354"/>
        <end position="404"/>
    </location>
</feature>
<comment type="catalytic activity">
    <reaction evidence="1">
        <text>ATP + protein L-histidine = ADP + protein N-phospho-L-histidine.</text>
        <dbReference type="EC" id="2.7.13.3"/>
    </reaction>
</comment>
<keyword evidence="4" id="KW-0808">Transferase</keyword>
<dbReference type="PRINTS" id="PR00344">
    <property type="entry name" value="BCTRLSENSOR"/>
</dbReference>
<dbReference type="GO" id="GO:0000155">
    <property type="term" value="F:phosphorelay sensor kinase activity"/>
    <property type="evidence" value="ECO:0007669"/>
    <property type="project" value="InterPro"/>
</dbReference>
<evidence type="ECO:0000256" key="5">
    <source>
        <dbReference type="ARBA" id="ARBA00022777"/>
    </source>
</evidence>
<dbReference type="Gene3D" id="1.10.287.130">
    <property type="match status" value="1"/>
</dbReference>
<protein>
    <recommendedName>
        <fullName evidence="2">histidine kinase</fullName>
        <ecNumber evidence="2">2.7.13.3</ecNumber>
    </recommendedName>
</protein>
<dbReference type="InterPro" id="IPR035965">
    <property type="entry name" value="PAS-like_dom_sf"/>
</dbReference>
<feature type="domain" description="PAS" evidence="9">
    <location>
        <begin position="281"/>
        <end position="341"/>
    </location>
</feature>
<dbReference type="InterPro" id="IPR000700">
    <property type="entry name" value="PAS-assoc_C"/>
</dbReference>
<evidence type="ECO:0000259" key="9">
    <source>
        <dbReference type="PROSITE" id="PS50112"/>
    </source>
</evidence>
<keyword evidence="7" id="KW-0812">Transmembrane</keyword>
<dbReference type="NCBIfam" id="TIGR00229">
    <property type="entry name" value="sensory_box"/>
    <property type="match status" value="3"/>
</dbReference>
<dbReference type="Pfam" id="PF00989">
    <property type="entry name" value="PAS"/>
    <property type="match status" value="1"/>
</dbReference>
<evidence type="ECO:0000256" key="7">
    <source>
        <dbReference type="SAM" id="Phobius"/>
    </source>
</evidence>
<feature type="domain" description="Histidine kinase" evidence="8">
    <location>
        <begin position="668"/>
        <end position="911"/>
    </location>
</feature>
<evidence type="ECO:0000259" key="8">
    <source>
        <dbReference type="PROSITE" id="PS50109"/>
    </source>
</evidence>
<dbReference type="InterPro" id="IPR013655">
    <property type="entry name" value="PAS_fold_3"/>
</dbReference>
<dbReference type="SUPFAM" id="SSF47384">
    <property type="entry name" value="Homodimeric domain of signal transducing histidine kinase"/>
    <property type="match status" value="1"/>
</dbReference>
<evidence type="ECO:0000313" key="12">
    <source>
        <dbReference type="Proteomes" id="UP000324143"/>
    </source>
</evidence>
<dbReference type="CDD" id="cd00082">
    <property type="entry name" value="HisKA"/>
    <property type="match status" value="1"/>
</dbReference>
<keyword evidence="12" id="KW-1185">Reference proteome</keyword>
<dbReference type="PROSITE" id="PS50109">
    <property type="entry name" value="HIS_KIN"/>
    <property type="match status" value="1"/>
</dbReference>
<dbReference type="InterPro" id="IPR036890">
    <property type="entry name" value="HATPase_C_sf"/>
</dbReference>
<dbReference type="InterPro" id="IPR001610">
    <property type="entry name" value="PAC"/>
</dbReference>
<keyword evidence="7" id="KW-0472">Membrane</keyword>
<feature type="domain" description="PAS" evidence="9">
    <location>
        <begin position="405"/>
        <end position="477"/>
    </location>
</feature>
<dbReference type="Pfam" id="PF00512">
    <property type="entry name" value="HisKA"/>
    <property type="match status" value="1"/>
</dbReference>
<feature type="transmembrane region" description="Helical" evidence="7">
    <location>
        <begin position="246"/>
        <end position="267"/>
    </location>
</feature>
<dbReference type="InterPro" id="IPR036097">
    <property type="entry name" value="HisK_dim/P_sf"/>
</dbReference>
<dbReference type="CDD" id="cd00130">
    <property type="entry name" value="PAS"/>
    <property type="match status" value="2"/>
</dbReference>
<dbReference type="PANTHER" id="PTHR43304:SF1">
    <property type="entry name" value="PAC DOMAIN-CONTAINING PROTEIN"/>
    <property type="match status" value="1"/>
</dbReference>
<dbReference type="Pfam" id="PF08447">
    <property type="entry name" value="PAS_3"/>
    <property type="match status" value="2"/>
</dbReference>
<feature type="domain" description="PAC" evidence="10">
    <location>
        <begin position="481"/>
        <end position="534"/>
    </location>
</feature>
<dbReference type="InterPro" id="IPR005467">
    <property type="entry name" value="His_kinase_dom"/>
</dbReference>
<dbReference type="EMBL" id="VSIX01000065">
    <property type="protein sequence ID" value="TYB30913.1"/>
    <property type="molecule type" value="Genomic_DNA"/>
</dbReference>
<dbReference type="AlphaFoldDB" id="A0A5D0MH26"/>
<evidence type="ECO:0000256" key="4">
    <source>
        <dbReference type="ARBA" id="ARBA00022679"/>
    </source>
</evidence>
<dbReference type="PROSITE" id="PS50113">
    <property type="entry name" value="PAC"/>
    <property type="match status" value="2"/>
</dbReference>
<gene>
    <name evidence="11" type="ORF">FXF47_06940</name>
</gene>
<sequence length="911" mass="106826">MIKKKIGFIIILVVVITFKIYSEKEVNLGFIQKKPYIYINEKNSTEGSVFNLFKKISKKEKLELNYVLLEKKVDKNSFLNSNLDIICVYSDKFISSNYKNLNVLNYFTDWTKICSNQLEYNLYREKPVKIYTYHKEINKIKTVLNNRYSIPCDIRYVKRREDIINNLQTKKINFSVLNRIDILKGIDNLHRTNMIISYNPYLLIIKKNRKELYNIIKDYLYEIDLKENKINKLLLHTHQKKLNNEIYYAIFGLIVLSLFFYMGYLVLARQIQKKNELLEESEKKFARLANVSPVAIMIYQKNKWVFANKVAVEITGYSEKELKNMYFWEFVHPNYKEIVKKRGQKRQKGWDVKKRYEFKILTKKGEEKWVYLSGTHVQYDGNPAGIISVIDITKRKEYEKKLVEKEKRLELALEGGELGMWDWNVKTNELIYNAQWAEMLGYSLSEIDDNFLEWEERIHPADRAWVKNELKKHLNGETGIYKTEYRVCTKHNNYIWILDKGKIFEWDEKNNPVRMIGTHLDITEQKKIESELGSIKIFLENITNSMPSILITVNKKGKITYWNNKAEKSLGISHNYIGKDIMNALDYYDSIMYDINTAIGENRIVEKTNILIKQEDYERYKDITIYPLNKNGVDGAVIRIDDVTKRRKLQEIVAHSEKMMAVGGLASGLAHEINNPLAAILGNTEVLINRLKKDNKKGREIAEELEISYEKIVAFLEKQKAYKLLENAKQASKRAANIVKDILEFGQDNKTGKKYYNIQKILDRTVEVAKNDFDFKKKYDIKNIKFIKEYENIPKIKCDKGKIQQVILNMIKNSAQAMAQKNHNRNKIILRISSEDNFAKIEIEDNGIGIDEKIENRIFEPFFSTKTVGEGTGLGLSISYFIITEIHNGKLNVESEKNKGTKFIIMLPVNG</sequence>
<dbReference type="InterPro" id="IPR004358">
    <property type="entry name" value="Sig_transdc_His_kin-like_C"/>
</dbReference>
<feature type="domain" description="PAS" evidence="9">
    <location>
        <begin position="535"/>
        <end position="573"/>
    </location>
</feature>
<dbReference type="InterPro" id="IPR003661">
    <property type="entry name" value="HisK_dim/P_dom"/>
</dbReference>
<dbReference type="InterPro" id="IPR013767">
    <property type="entry name" value="PAS_fold"/>
</dbReference>
<evidence type="ECO:0000256" key="1">
    <source>
        <dbReference type="ARBA" id="ARBA00000085"/>
    </source>
</evidence>
<reference evidence="11" key="1">
    <citation type="submission" date="2019-08" db="EMBL/GenBank/DDBJ databases">
        <title>Genomic characterization of a novel candidate phylum (ARYD3) from a high temperature, high salinity tertiary oil reservoir in north central Oklahoma, USA.</title>
        <authorList>
            <person name="Youssef N.H."/>
            <person name="Yadav A."/>
            <person name="Elshahed M.S."/>
        </authorList>
    </citation>
    <scope>NUCLEOTIDE SEQUENCE [LARGE SCALE GENOMIC DNA]</scope>
    <source>
        <strain evidence="11">ARYD3</strain>
    </source>
</reference>
<evidence type="ECO:0000313" key="11">
    <source>
        <dbReference type="EMBL" id="TYB30913.1"/>
    </source>
</evidence>
<keyword evidence="6" id="KW-0175">Coiled coil</keyword>
<dbReference type="EC" id="2.7.13.3" evidence="2"/>
<proteinExistence type="predicted"/>